<accession>A0AAE0N9B7</accession>
<gene>
    <name evidence="3" type="ORF">B0H63DRAFT_259586</name>
</gene>
<organism evidence="3 4">
    <name type="scientific">Podospora didyma</name>
    <dbReference type="NCBI Taxonomy" id="330526"/>
    <lineage>
        <taxon>Eukaryota</taxon>
        <taxon>Fungi</taxon>
        <taxon>Dikarya</taxon>
        <taxon>Ascomycota</taxon>
        <taxon>Pezizomycotina</taxon>
        <taxon>Sordariomycetes</taxon>
        <taxon>Sordariomycetidae</taxon>
        <taxon>Sordariales</taxon>
        <taxon>Podosporaceae</taxon>
        <taxon>Podospora</taxon>
    </lineage>
</organism>
<keyword evidence="4" id="KW-1185">Reference proteome</keyword>
<protein>
    <submittedName>
        <fullName evidence="3">Uncharacterized protein</fullName>
    </submittedName>
</protein>
<dbReference type="AlphaFoldDB" id="A0AAE0N9B7"/>
<proteinExistence type="predicted"/>
<name>A0AAE0N9B7_9PEZI</name>
<dbReference type="EMBL" id="JAULSW010000007">
    <property type="protein sequence ID" value="KAK3374893.1"/>
    <property type="molecule type" value="Genomic_DNA"/>
</dbReference>
<feature type="coiled-coil region" evidence="1">
    <location>
        <begin position="3"/>
        <end position="37"/>
    </location>
</feature>
<keyword evidence="1" id="KW-0175">Coiled coil</keyword>
<reference evidence="3" key="2">
    <citation type="submission" date="2023-06" db="EMBL/GenBank/DDBJ databases">
        <authorList>
            <consortium name="Lawrence Berkeley National Laboratory"/>
            <person name="Haridas S."/>
            <person name="Hensen N."/>
            <person name="Bonometti L."/>
            <person name="Westerberg I."/>
            <person name="Brannstrom I.O."/>
            <person name="Guillou S."/>
            <person name="Cros-Aarteil S."/>
            <person name="Calhoun S."/>
            <person name="Kuo A."/>
            <person name="Mondo S."/>
            <person name="Pangilinan J."/>
            <person name="Riley R."/>
            <person name="LaButti K."/>
            <person name="Andreopoulos B."/>
            <person name="Lipzen A."/>
            <person name="Chen C."/>
            <person name="Yanf M."/>
            <person name="Daum C."/>
            <person name="Ng V."/>
            <person name="Clum A."/>
            <person name="Steindorff A."/>
            <person name="Ohm R."/>
            <person name="Martin F."/>
            <person name="Silar P."/>
            <person name="Natvig D."/>
            <person name="Lalanne C."/>
            <person name="Gautier V."/>
            <person name="Ament-velasquez S.L."/>
            <person name="Kruys A."/>
            <person name="Hutchinson M.I."/>
            <person name="Powell A.J."/>
            <person name="Barry K."/>
            <person name="Miller A.N."/>
            <person name="Grigoriev I.V."/>
            <person name="Debuchy R."/>
            <person name="Gladieux P."/>
            <person name="Thoren M.H."/>
            <person name="Johannesson H."/>
        </authorList>
    </citation>
    <scope>NUCLEOTIDE SEQUENCE</scope>
    <source>
        <strain evidence="3">CBS 232.78</strain>
    </source>
</reference>
<comment type="caution">
    <text evidence="3">The sequence shown here is derived from an EMBL/GenBank/DDBJ whole genome shotgun (WGS) entry which is preliminary data.</text>
</comment>
<sequence length="125" mass="14252">MEVNQKQAAKDASLQEEKRLEAELAQLNELHLQLRLLRSALPRMLEPLASKQPSPQVAYNAFRKSIDSTNLEIANFRAAITSEEIKKIFQRAADSRQANPKGIKPWRATEDPEWTANKRRKTNAS</sequence>
<evidence type="ECO:0000256" key="1">
    <source>
        <dbReference type="SAM" id="Coils"/>
    </source>
</evidence>
<evidence type="ECO:0000313" key="3">
    <source>
        <dbReference type="EMBL" id="KAK3374893.1"/>
    </source>
</evidence>
<feature type="region of interest" description="Disordered" evidence="2">
    <location>
        <begin position="92"/>
        <end position="125"/>
    </location>
</feature>
<reference evidence="3" key="1">
    <citation type="journal article" date="2023" name="Mol. Phylogenet. Evol.">
        <title>Genome-scale phylogeny and comparative genomics of the fungal order Sordariales.</title>
        <authorList>
            <person name="Hensen N."/>
            <person name="Bonometti L."/>
            <person name="Westerberg I."/>
            <person name="Brannstrom I.O."/>
            <person name="Guillou S."/>
            <person name="Cros-Aarteil S."/>
            <person name="Calhoun S."/>
            <person name="Haridas S."/>
            <person name="Kuo A."/>
            <person name="Mondo S."/>
            <person name="Pangilinan J."/>
            <person name="Riley R."/>
            <person name="LaButti K."/>
            <person name="Andreopoulos B."/>
            <person name="Lipzen A."/>
            <person name="Chen C."/>
            <person name="Yan M."/>
            <person name="Daum C."/>
            <person name="Ng V."/>
            <person name="Clum A."/>
            <person name="Steindorff A."/>
            <person name="Ohm R.A."/>
            <person name="Martin F."/>
            <person name="Silar P."/>
            <person name="Natvig D.O."/>
            <person name="Lalanne C."/>
            <person name="Gautier V."/>
            <person name="Ament-Velasquez S.L."/>
            <person name="Kruys A."/>
            <person name="Hutchinson M.I."/>
            <person name="Powell A.J."/>
            <person name="Barry K."/>
            <person name="Miller A.N."/>
            <person name="Grigoriev I.V."/>
            <person name="Debuchy R."/>
            <person name="Gladieux P."/>
            <person name="Hiltunen Thoren M."/>
            <person name="Johannesson H."/>
        </authorList>
    </citation>
    <scope>NUCLEOTIDE SEQUENCE</scope>
    <source>
        <strain evidence="3">CBS 232.78</strain>
    </source>
</reference>
<evidence type="ECO:0000256" key="2">
    <source>
        <dbReference type="SAM" id="MobiDB-lite"/>
    </source>
</evidence>
<evidence type="ECO:0000313" key="4">
    <source>
        <dbReference type="Proteomes" id="UP001285441"/>
    </source>
</evidence>
<dbReference type="Proteomes" id="UP001285441">
    <property type="component" value="Unassembled WGS sequence"/>
</dbReference>